<dbReference type="EMBL" id="KD003016">
    <property type="protein sequence ID" value="EMS68681.1"/>
    <property type="molecule type" value="Genomic_DNA"/>
</dbReference>
<name>M8A9B8_TRIUA</name>
<protein>
    <submittedName>
        <fullName evidence="1">Uncharacterized protein</fullName>
    </submittedName>
</protein>
<gene>
    <name evidence="1" type="ORF">TRIUR3_07225</name>
</gene>
<accession>M8A9B8</accession>
<proteinExistence type="predicted"/>
<evidence type="ECO:0000313" key="1">
    <source>
        <dbReference type="EMBL" id="EMS68681.1"/>
    </source>
</evidence>
<reference evidence="1" key="1">
    <citation type="journal article" date="2013" name="Nature">
        <title>Draft genome of the wheat A-genome progenitor Triticum urartu.</title>
        <authorList>
            <person name="Ling H.Q."/>
            <person name="Zhao S."/>
            <person name="Liu D."/>
            <person name="Wang J."/>
            <person name="Sun H."/>
            <person name="Zhang C."/>
            <person name="Fan H."/>
            <person name="Li D."/>
            <person name="Dong L."/>
            <person name="Tao Y."/>
            <person name="Gao C."/>
            <person name="Wu H."/>
            <person name="Li Y."/>
            <person name="Cui Y."/>
            <person name="Guo X."/>
            <person name="Zheng S."/>
            <person name="Wang B."/>
            <person name="Yu K."/>
            <person name="Liang Q."/>
            <person name="Yang W."/>
            <person name="Lou X."/>
            <person name="Chen J."/>
            <person name="Feng M."/>
            <person name="Jian J."/>
            <person name="Zhang X."/>
            <person name="Luo G."/>
            <person name="Jiang Y."/>
            <person name="Liu J."/>
            <person name="Wang Z."/>
            <person name="Sha Y."/>
            <person name="Zhang B."/>
            <person name="Wu H."/>
            <person name="Tang D."/>
            <person name="Shen Q."/>
            <person name="Xue P."/>
            <person name="Zou S."/>
            <person name="Wang X."/>
            <person name="Liu X."/>
            <person name="Wang F."/>
            <person name="Yang Y."/>
            <person name="An X."/>
            <person name="Dong Z."/>
            <person name="Zhang K."/>
            <person name="Zhang X."/>
            <person name="Luo M.C."/>
            <person name="Dvorak J."/>
            <person name="Tong Y."/>
            <person name="Wang J."/>
            <person name="Yang H."/>
            <person name="Li Z."/>
            <person name="Wang D."/>
            <person name="Zhang A."/>
            <person name="Wang J."/>
        </authorList>
    </citation>
    <scope>NUCLEOTIDE SEQUENCE</scope>
</reference>
<dbReference type="AlphaFoldDB" id="M8A9B8"/>
<sequence length="54" mass="5587">MASASNTLPLLLFVGVLAVALAVAVDAHHPAPGGDDDDRQLMVINQTFLALTSE</sequence>
<organism evidence="1">
    <name type="scientific">Triticum urartu</name>
    <name type="common">Red wild einkorn</name>
    <name type="synonym">Crithodium urartu</name>
    <dbReference type="NCBI Taxonomy" id="4572"/>
    <lineage>
        <taxon>Eukaryota</taxon>
        <taxon>Viridiplantae</taxon>
        <taxon>Streptophyta</taxon>
        <taxon>Embryophyta</taxon>
        <taxon>Tracheophyta</taxon>
        <taxon>Spermatophyta</taxon>
        <taxon>Magnoliopsida</taxon>
        <taxon>Liliopsida</taxon>
        <taxon>Poales</taxon>
        <taxon>Poaceae</taxon>
        <taxon>BOP clade</taxon>
        <taxon>Pooideae</taxon>
        <taxon>Triticodae</taxon>
        <taxon>Triticeae</taxon>
        <taxon>Triticinae</taxon>
        <taxon>Triticum</taxon>
    </lineage>
</organism>